<gene>
    <name evidence="2" type="ORF">LIER_25813</name>
</gene>
<keyword evidence="3" id="KW-1185">Reference proteome</keyword>
<organism evidence="2 3">
    <name type="scientific">Lithospermum erythrorhizon</name>
    <name type="common">Purple gromwell</name>
    <name type="synonym">Lithospermum officinale var. erythrorhizon</name>
    <dbReference type="NCBI Taxonomy" id="34254"/>
    <lineage>
        <taxon>Eukaryota</taxon>
        <taxon>Viridiplantae</taxon>
        <taxon>Streptophyta</taxon>
        <taxon>Embryophyta</taxon>
        <taxon>Tracheophyta</taxon>
        <taxon>Spermatophyta</taxon>
        <taxon>Magnoliopsida</taxon>
        <taxon>eudicotyledons</taxon>
        <taxon>Gunneridae</taxon>
        <taxon>Pentapetalae</taxon>
        <taxon>asterids</taxon>
        <taxon>lamiids</taxon>
        <taxon>Boraginales</taxon>
        <taxon>Boraginaceae</taxon>
        <taxon>Boraginoideae</taxon>
        <taxon>Lithospermeae</taxon>
        <taxon>Lithospermum</taxon>
    </lineage>
</organism>
<feature type="region of interest" description="Disordered" evidence="1">
    <location>
        <begin position="53"/>
        <end position="98"/>
    </location>
</feature>
<protein>
    <submittedName>
        <fullName evidence="2">Uncharacterized protein</fullName>
    </submittedName>
</protein>
<sequence>MNFNIMDTVDGTYNAIIGQPALSQFEVVVSLIDLNMKLEEGTRMLSYLHRAEKSTSRGGLHITGAGGTKGSERVHPGGPGRKPHEGAATEGDSEYLVR</sequence>
<evidence type="ECO:0000256" key="1">
    <source>
        <dbReference type="SAM" id="MobiDB-lite"/>
    </source>
</evidence>
<dbReference type="Proteomes" id="UP001454036">
    <property type="component" value="Unassembled WGS sequence"/>
</dbReference>
<accession>A0AAV3R651</accession>
<reference evidence="2 3" key="1">
    <citation type="submission" date="2024-01" db="EMBL/GenBank/DDBJ databases">
        <title>The complete chloroplast genome sequence of Lithospermum erythrorhizon: insights into the phylogenetic relationship among Boraginaceae species and the maternal lineages of purple gromwells.</title>
        <authorList>
            <person name="Okada T."/>
            <person name="Watanabe K."/>
        </authorList>
    </citation>
    <scope>NUCLEOTIDE SEQUENCE [LARGE SCALE GENOMIC DNA]</scope>
</reference>
<dbReference type="EMBL" id="BAABME010007862">
    <property type="protein sequence ID" value="GAA0171877.1"/>
    <property type="molecule type" value="Genomic_DNA"/>
</dbReference>
<comment type="caution">
    <text evidence="2">The sequence shown here is derived from an EMBL/GenBank/DDBJ whole genome shotgun (WGS) entry which is preliminary data.</text>
</comment>
<evidence type="ECO:0000313" key="2">
    <source>
        <dbReference type="EMBL" id="GAA0171877.1"/>
    </source>
</evidence>
<name>A0AAV3R651_LITER</name>
<proteinExistence type="predicted"/>
<dbReference type="AlphaFoldDB" id="A0AAV3R651"/>
<evidence type="ECO:0000313" key="3">
    <source>
        <dbReference type="Proteomes" id="UP001454036"/>
    </source>
</evidence>